<comment type="caution">
    <text evidence="1">The sequence shown here is derived from an EMBL/GenBank/DDBJ whole genome shotgun (WGS) entry which is preliminary data.</text>
</comment>
<proteinExistence type="predicted"/>
<evidence type="ECO:0000313" key="2">
    <source>
        <dbReference type="Proteomes" id="UP000185736"/>
    </source>
</evidence>
<dbReference type="Proteomes" id="UP000185736">
    <property type="component" value="Unassembled WGS sequence"/>
</dbReference>
<gene>
    <name evidence="1" type="ORF">BKH32_10680</name>
</gene>
<organism evidence="1 2">
    <name type="scientific">Actinomyces oris</name>
    <dbReference type="NCBI Taxonomy" id="544580"/>
    <lineage>
        <taxon>Bacteria</taxon>
        <taxon>Bacillati</taxon>
        <taxon>Actinomycetota</taxon>
        <taxon>Actinomycetes</taxon>
        <taxon>Actinomycetales</taxon>
        <taxon>Actinomycetaceae</taxon>
        <taxon>Actinomyces</taxon>
    </lineage>
</organism>
<dbReference type="EMBL" id="MSGO01000046">
    <property type="protein sequence ID" value="OLL14026.1"/>
    <property type="molecule type" value="Genomic_DNA"/>
</dbReference>
<dbReference type="AlphaFoldDB" id="A0A1Q8HYU1"/>
<name>A0A1Q8HYU1_9ACTO</name>
<accession>A0A1Q8HYU1</accession>
<reference evidence="1 2" key="1">
    <citation type="submission" date="2016-12" db="EMBL/GenBank/DDBJ databases">
        <title>Genomic comparison of strains in the 'Actinomyces naeslundii' group.</title>
        <authorList>
            <person name="Mughal S.R."/>
            <person name="Do T."/>
            <person name="Gilbert S.C."/>
            <person name="Witherden E.A."/>
            <person name="Didelot X."/>
            <person name="Beighton D."/>
        </authorList>
    </citation>
    <scope>NUCLEOTIDE SEQUENCE [LARGE SCALE GENOMIC DNA]</scope>
    <source>
        <strain evidence="1 2">S64C</strain>
    </source>
</reference>
<evidence type="ECO:0000313" key="1">
    <source>
        <dbReference type="EMBL" id="OLL14026.1"/>
    </source>
</evidence>
<sequence length="333" mass="35985">MIATVPTPWRWLRRSFAWLTGTSRKNWSRTMSSVQCPDEPAEYRLTALPGNRAAYVLATWGLVSLLLEATLHFEGEAVPVVRYGGDTDELVNVAARGLVERTWSLGERGLRGITTTTPARSAVNILSHAGWQAADKTSDLSASGPVAVFDASATSAERLKSTGMQDLQVRSSALTLLSGKSHTAKSVQDTWRLMGASRATADDAVAAGAAHLDRLVRGEIVVARAKPGLRFSASQATPRITSGSEECDVYPLVDLLAFCGHLLLQPQQREMARKSPAKALTWVLNPVPFTMEAIIDLHESPPPDLPWHRWTSLIRGTGSTAKVTSFAPAHRGA</sequence>
<protein>
    <submittedName>
        <fullName evidence="1">Uncharacterized protein</fullName>
    </submittedName>
</protein>